<dbReference type="Pfam" id="PF00702">
    <property type="entry name" value="Hydrolase"/>
    <property type="match status" value="1"/>
</dbReference>
<dbReference type="NCBIfam" id="TIGR01493">
    <property type="entry name" value="HAD-SF-IA-v2"/>
    <property type="match status" value="1"/>
</dbReference>
<keyword evidence="4" id="KW-1185">Reference proteome</keyword>
<name>A0A917GX94_9MICC</name>
<reference evidence="3" key="2">
    <citation type="submission" date="2020-09" db="EMBL/GenBank/DDBJ databases">
        <authorList>
            <person name="Sun Q."/>
            <person name="Zhou Y."/>
        </authorList>
    </citation>
    <scope>NUCLEOTIDE SEQUENCE</scope>
    <source>
        <strain evidence="3">CGMCC 1.12187</strain>
    </source>
</reference>
<dbReference type="InterPro" id="IPR006328">
    <property type="entry name" value="2-HAD"/>
</dbReference>
<dbReference type="EMBL" id="BMEQ01000012">
    <property type="protein sequence ID" value="GGG60168.1"/>
    <property type="molecule type" value="Genomic_DNA"/>
</dbReference>
<gene>
    <name evidence="3" type="primary">dehII</name>
    <name evidence="3" type="ORF">GCM10011374_23800</name>
</gene>
<dbReference type="Gene3D" id="3.40.50.1000">
    <property type="entry name" value="HAD superfamily/HAD-like"/>
    <property type="match status" value="1"/>
</dbReference>
<reference evidence="3" key="1">
    <citation type="journal article" date="2014" name="Int. J. Syst. Evol. Microbiol.">
        <title>Complete genome sequence of Corynebacterium casei LMG S-19264T (=DSM 44701T), isolated from a smear-ripened cheese.</title>
        <authorList>
            <consortium name="US DOE Joint Genome Institute (JGI-PGF)"/>
            <person name="Walter F."/>
            <person name="Albersmeier A."/>
            <person name="Kalinowski J."/>
            <person name="Ruckert C."/>
        </authorList>
    </citation>
    <scope>NUCLEOTIDE SEQUENCE</scope>
    <source>
        <strain evidence="3">CGMCC 1.12187</strain>
    </source>
</reference>
<sequence>MFTELKSTVGPQGLADVKALTFDVFGTVVDYRSSIVAEGRRLSAAHGVEVNWGDFADAWRAGYRPAMERAMRDDSSWVNVDAIYRAVLDDLLERYGVVGLTEEQKVEFNFVWHRLQPWGDSVPGLERLRARYILATLSNGNVRLLVDMARHAKLPWDLVLSSEIARAYKPDPRAYRMALDLLDLQAGEVMMVAAHQYDLRAAHQLGFRTAFVMRPLEHGPHAVPDLTADDSFDVVATDIVDLARQLGL</sequence>
<dbReference type="GO" id="GO:0019120">
    <property type="term" value="F:hydrolase activity, acting on acid halide bonds, in C-halide compounds"/>
    <property type="evidence" value="ECO:0007669"/>
    <property type="project" value="InterPro"/>
</dbReference>
<dbReference type="PANTHER" id="PTHR43316:SF3">
    <property type="entry name" value="HALOACID DEHALOGENASE, TYPE II (AFU_ORTHOLOGUE AFUA_2G07750)-RELATED"/>
    <property type="match status" value="1"/>
</dbReference>
<dbReference type="CDD" id="cd02588">
    <property type="entry name" value="HAD_L2-DEX"/>
    <property type="match status" value="1"/>
</dbReference>
<proteinExistence type="inferred from homology"/>
<comment type="caution">
    <text evidence="3">The sequence shown here is derived from an EMBL/GenBank/DDBJ whole genome shotgun (WGS) entry which is preliminary data.</text>
</comment>
<dbReference type="AlphaFoldDB" id="A0A917GX94"/>
<dbReference type="InterPro" id="IPR023198">
    <property type="entry name" value="PGP-like_dom2"/>
</dbReference>
<dbReference type="PANTHER" id="PTHR43316">
    <property type="entry name" value="HYDROLASE, HALOACID DELAHOGENASE-RELATED"/>
    <property type="match status" value="1"/>
</dbReference>
<accession>A0A917GX94</accession>
<protein>
    <submittedName>
        <fullName evidence="3">Haloacid dehalogenase</fullName>
    </submittedName>
</protein>
<evidence type="ECO:0000313" key="3">
    <source>
        <dbReference type="EMBL" id="GGG60168.1"/>
    </source>
</evidence>
<dbReference type="InterPro" id="IPR051540">
    <property type="entry name" value="S-2-haloacid_dehalogenase"/>
</dbReference>
<keyword evidence="2" id="KW-0378">Hydrolase</keyword>
<dbReference type="RefSeq" id="WP_188537496.1">
    <property type="nucleotide sequence ID" value="NZ_BMEQ01000012.1"/>
</dbReference>
<dbReference type="NCBIfam" id="TIGR01428">
    <property type="entry name" value="HAD_type_II"/>
    <property type="match status" value="1"/>
</dbReference>
<dbReference type="PRINTS" id="PR00413">
    <property type="entry name" value="HADHALOGNASE"/>
</dbReference>
<dbReference type="Proteomes" id="UP000638848">
    <property type="component" value="Unassembled WGS sequence"/>
</dbReference>
<dbReference type="InterPro" id="IPR006439">
    <property type="entry name" value="HAD-SF_hydro_IA"/>
</dbReference>
<dbReference type="InterPro" id="IPR023214">
    <property type="entry name" value="HAD_sf"/>
</dbReference>
<evidence type="ECO:0000256" key="2">
    <source>
        <dbReference type="ARBA" id="ARBA00022801"/>
    </source>
</evidence>
<organism evidence="3 4">
    <name type="scientific">Kocuria dechangensis</name>
    <dbReference type="NCBI Taxonomy" id="1176249"/>
    <lineage>
        <taxon>Bacteria</taxon>
        <taxon>Bacillati</taxon>
        <taxon>Actinomycetota</taxon>
        <taxon>Actinomycetes</taxon>
        <taxon>Micrococcales</taxon>
        <taxon>Micrococcaceae</taxon>
        <taxon>Kocuria</taxon>
    </lineage>
</organism>
<dbReference type="SUPFAM" id="SSF56784">
    <property type="entry name" value="HAD-like"/>
    <property type="match status" value="1"/>
</dbReference>
<dbReference type="InterPro" id="IPR036412">
    <property type="entry name" value="HAD-like_sf"/>
</dbReference>
<evidence type="ECO:0000256" key="1">
    <source>
        <dbReference type="ARBA" id="ARBA00008106"/>
    </source>
</evidence>
<dbReference type="Gene3D" id="1.10.150.240">
    <property type="entry name" value="Putative phosphatase, domain 2"/>
    <property type="match status" value="1"/>
</dbReference>
<comment type="similarity">
    <text evidence="1">Belongs to the HAD-like hydrolase superfamily. S-2-haloalkanoic acid dehalogenase family.</text>
</comment>
<evidence type="ECO:0000313" key="4">
    <source>
        <dbReference type="Proteomes" id="UP000638848"/>
    </source>
</evidence>